<comment type="caution">
    <text evidence="1">The sequence shown here is derived from an EMBL/GenBank/DDBJ whole genome shotgun (WGS) entry which is preliminary data.</text>
</comment>
<evidence type="ECO:0000313" key="2">
    <source>
        <dbReference type="Proteomes" id="UP001627154"/>
    </source>
</evidence>
<organism evidence="1 2">
    <name type="scientific">Trichogramma kaykai</name>
    <dbReference type="NCBI Taxonomy" id="54128"/>
    <lineage>
        <taxon>Eukaryota</taxon>
        <taxon>Metazoa</taxon>
        <taxon>Ecdysozoa</taxon>
        <taxon>Arthropoda</taxon>
        <taxon>Hexapoda</taxon>
        <taxon>Insecta</taxon>
        <taxon>Pterygota</taxon>
        <taxon>Neoptera</taxon>
        <taxon>Endopterygota</taxon>
        <taxon>Hymenoptera</taxon>
        <taxon>Apocrita</taxon>
        <taxon>Proctotrupomorpha</taxon>
        <taxon>Chalcidoidea</taxon>
        <taxon>Trichogrammatidae</taxon>
        <taxon>Trichogramma</taxon>
    </lineage>
</organism>
<keyword evidence="2" id="KW-1185">Reference proteome</keyword>
<evidence type="ECO:0000313" key="1">
    <source>
        <dbReference type="EMBL" id="KAL3384486.1"/>
    </source>
</evidence>
<proteinExistence type="predicted"/>
<accession>A0ABD2VUT9</accession>
<dbReference type="EMBL" id="JBJJXI010000172">
    <property type="protein sequence ID" value="KAL3384486.1"/>
    <property type="molecule type" value="Genomic_DNA"/>
</dbReference>
<sequence length="118" mass="13542">MFRPGRAYISSKIVRIPGQINAALKILPTFCIHTSRVIYMYALEENERGVPGAMSLENWNVSQDDSRRSRRLELRSYSGCEAHVQVSLRARDVYEAMVIVKIYHASEKYLETSKSCAR</sequence>
<reference evidence="1 2" key="1">
    <citation type="journal article" date="2024" name="bioRxiv">
        <title>A reference genome for Trichogramma kaykai: A tiny desert-dwelling parasitoid wasp with competing sex-ratio distorters.</title>
        <authorList>
            <person name="Culotta J."/>
            <person name="Lindsey A.R."/>
        </authorList>
    </citation>
    <scope>NUCLEOTIDE SEQUENCE [LARGE SCALE GENOMIC DNA]</scope>
    <source>
        <strain evidence="1 2">KSX58</strain>
    </source>
</reference>
<gene>
    <name evidence="1" type="ORF">TKK_019795</name>
</gene>
<dbReference type="Proteomes" id="UP001627154">
    <property type="component" value="Unassembled WGS sequence"/>
</dbReference>
<protein>
    <submittedName>
        <fullName evidence="1">Uncharacterized protein</fullName>
    </submittedName>
</protein>
<dbReference type="AlphaFoldDB" id="A0ABD2VUT9"/>
<name>A0ABD2VUT9_9HYME</name>